<dbReference type="AlphaFoldDB" id="A0A024GKT2"/>
<dbReference type="Gene3D" id="1.25.40.10">
    <property type="entry name" value="Tetratricopeptide repeat domain"/>
    <property type="match status" value="2"/>
</dbReference>
<dbReference type="GO" id="GO:0071004">
    <property type="term" value="C:U2-type prespliceosome"/>
    <property type="evidence" value="ECO:0007669"/>
    <property type="project" value="TreeGrafter"/>
</dbReference>
<dbReference type="SMART" id="SM00386">
    <property type="entry name" value="HAT"/>
    <property type="match status" value="9"/>
</dbReference>
<dbReference type="InterPro" id="IPR011990">
    <property type="entry name" value="TPR-like_helical_dom_sf"/>
</dbReference>
<dbReference type="Pfam" id="PF23241">
    <property type="entry name" value="HAT_PRP39_C"/>
    <property type="match status" value="1"/>
</dbReference>
<sequence length="639" mass="73112">MMASAVSNGSGKAAVKSPYEKYDEIVKKNPLDFNSWVQLLTLVDTEPSMTRDTVVSTYNRFLNEFPLCFGYWNKYAQYEYSLGEKNAEEIPLIDSAEAIENAKKVYERGIVAVRYSVDMWVKYVDFLIQTLNVSAEEARAVLDRAVEAVGCDPLAGSLWEKYLQLETQNNDMVRLNQIFKRIMHQPLNNLEDFWEKYNHFFLAQQLHTLATSEELNEIAGQEEIDEGLLRVKLVNVVENIKNQTTEVIQKRQAFEAGIDRTYFHVTSVSNNALRNWHAYLDYEEIAGDAQRCEHLYERCLIACANYDIMWVRYAQWKERVYGYEEAKKVFKRATSVYLKYRSAIYMEYALFLEANNKLDSARKQYHKVTNSIAPTLAEAFIQLCNLERRQGNIEAVKAQFETGIQVMKDNLGNNAHEAYAFLTIWYVDFVIHELEDLEAARALLAKATSEVTKSLVLWLHCIHFEQSVGKKHGTKGAKATMIERVNSIYNAALRDSCELNVYEKNDLWYQYIEFLKNHGSSAQQVRQDLEKEVTWKRKNGMPRNRFVKILRLEGGADEDYSSTCEVGHKRLRTDAAQSAAGNSTAPTSTASVQSVNGATPVAASYAQFYQQYQGFGAPSSYNQATSAAYGSYGSYYPQQ</sequence>
<protein>
    <submittedName>
        <fullName evidence="7">Uncharacterized protein</fullName>
    </submittedName>
</protein>
<dbReference type="InterPro" id="IPR003107">
    <property type="entry name" value="HAT"/>
</dbReference>
<evidence type="ECO:0000256" key="4">
    <source>
        <dbReference type="ARBA" id="ARBA00023187"/>
    </source>
</evidence>
<reference evidence="7 8" key="1">
    <citation type="submission" date="2012-05" db="EMBL/GenBank/DDBJ databases">
        <title>Recombination and specialization in a pathogen metapopulation.</title>
        <authorList>
            <person name="Gardiner A."/>
            <person name="Kemen E."/>
            <person name="Schultz-Larsen T."/>
            <person name="MacLean D."/>
            <person name="Van Oosterhout C."/>
            <person name="Jones J.D.G."/>
        </authorList>
    </citation>
    <scope>NUCLEOTIDE SEQUENCE [LARGE SCALE GENOMIC DNA]</scope>
    <source>
        <strain evidence="7 8">Ac Nc2</strain>
    </source>
</reference>
<dbReference type="Pfam" id="PF23240">
    <property type="entry name" value="HAT_PRP39_N"/>
    <property type="match status" value="1"/>
</dbReference>
<dbReference type="SUPFAM" id="SSF48452">
    <property type="entry name" value="TPR-like"/>
    <property type="match status" value="1"/>
</dbReference>
<dbReference type="GO" id="GO:0000395">
    <property type="term" value="P:mRNA 5'-splice site recognition"/>
    <property type="evidence" value="ECO:0007669"/>
    <property type="project" value="TreeGrafter"/>
</dbReference>
<dbReference type="PANTHER" id="PTHR17204:SF5">
    <property type="entry name" value="PRE-MRNA-PROCESSING FACTOR 39"/>
    <property type="match status" value="1"/>
</dbReference>
<dbReference type="STRING" id="65357.A0A024GKT2"/>
<evidence type="ECO:0000313" key="7">
    <source>
        <dbReference type="EMBL" id="CCI47339.1"/>
    </source>
</evidence>
<comment type="subcellular location">
    <subcellularLocation>
        <location evidence="1">Nucleus</location>
    </subcellularLocation>
</comment>
<evidence type="ECO:0000313" key="8">
    <source>
        <dbReference type="Proteomes" id="UP000053237"/>
    </source>
</evidence>
<dbReference type="Proteomes" id="UP000053237">
    <property type="component" value="Unassembled WGS sequence"/>
</dbReference>
<keyword evidence="8" id="KW-1185">Reference proteome</keyword>
<comment type="caution">
    <text evidence="7">The sequence shown here is derived from an EMBL/GenBank/DDBJ whole genome shotgun (WGS) entry which is preliminary data.</text>
</comment>
<dbReference type="InParanoid" id="A0A024GKT2"/>
<evidence type="ECO:0000256" key="5">
    <source>
        <dbReference type="ARBA" id="ARBA00023242"/>
    </source>
</evidence>
<evidence type="ECO:0000256" key="6">
    <source>
        <dbReference type="ARBA" id="ARBA00038019"/>
    </source>
</evidence>
<organism evidence="7 8">
    <name type="scientific">Albugo candida</name>
    <dbReference type="NCBI Taxonomy" id="65357"/>
    <lineage>
        <taxon>Eukaryota</taxon>
        <taxon>Sar</taxon>
        <taxon>Stramenopiles</taxon>
        <taxon>Oomycota</taxon>
        <taxon>Peronosporomycetes</taxon>
        <taxon>Albuginales</taxon>
        <taxon>Albuginaceae</taxon>
        <taxon>Albugo</taxon>
    </lineage>
</organism>
<evidence type="ECO:0000256" key="3">
    <source>
        <dbReference type="ARBA" id="ARBA00022737"/>
    </source>
</evidence>
<keyword evidence="3" id="KW-0677">Repeat</keyword>
<dbReference type="InterPro" id="IPR059164">
    <property type="entry name" value="HAT_PRP39_C"/>
</dbReference>
<evidence type="ECO:0000256" key="2">
    <source>
        <dbReference type="ARBA" id="ARBA00022664"/>
    </source>
</evidence>
<evidence type="ECO:0000256" key="1">
    <source>
        <dbReference type="ARBA" id="ARBA00004123"/>
    </source>
</evidence>
<keyword evidence="2" id="KW-0507">mRNA processing</keyword>
<proteinExistence type="inferred from homology"/>
<dbReference type="EMBL" id="CAIX01000166">
    <property type="protein sequence ID" value="CCI47339.1"/>
    <property type="molecule type" value="Genomic_DNA"/>
</dbReference>
<comment type="similarity">
    <text evidence="6">Belongs to the PRP39 family.</text>
</comment>
<dbReference type="PANTHER" id="PTHR17204">
    <property type="entry name" value="PRE-MRNA PROCESSING PROTEIN PRP39-RELATED"/>
    <property type="match status" value="1"/>
</dbReference>
<dbReference type="OrthoDB" id="10265668at2759"/>
<name>A0A024GKT2_9STRA</name>
<dbReference type="GO" id="GO:0005685">
    <property type="term" value="C:U1 snRNP"/>
    <property type="evidence" value="ECO:0007669"/>
    <property type="project" value="TreeGrafter"/>
</dbReference>
<gene>
    <name evidence="7" type="ORF">BN9_083460</name>
</gene>
<keyword evidence="4" id="KW-0508">mRNA splicing</keyword>
<dbReference type="GO" id="GO:0000243">
    <property type="term" value="C:commitment complex"/>
    <property type="evidence" value="ECO:0007669"/>
    <property type="project" value="TreeGrafter"/>
</dbReference>
<dbReference type="GO" id="GO:0030627">
    <property type="term" value="F:pre-mRNA 5'-splice site binding"/>
    <property type="evidence" value="ECO:0007669"/>
    <property type="project" value="TreeGrafter"/>
</dbReference>
<accession>A0A024GKT2</accession>
<keyword evidence="5" id="KW-0539">Nucleus</keyword>